<name>A0A5N5MQ25_9ROSI</name>
<proteinExistence type="inferred from homology"/>
<evidence type="ECO:0000313" key="11">
    <source>
        <dbReference type="EMBL" id="KAB5557162.1"/>
    </source>
</evidence>
<feature type="compositionally biased region" description="Basic and acidic residues" evidence="9">
    <location>
        <begin position="1"/>
        <end position="16"/>
    </location>
</feature>
<evidence type="ECO:0000256" key="2">
    <source>
        <dbReference type="ARBA" id="ARBA00004651"/>
    </source>
</evidence>
<dbReference type="PANTHER" id="PTHR28259">
    <property type="entry name" value="FLUORIDE EXPORT PROTEIN 1-RELATED"/>
    <property type="match status" value="1"/>
</dbReference>
<keyword evidence="6 10" id="KW-0472">Membrane</keyword>
<dbReference type="EMBL" id="VDCV01000005">
    <property type="protein sequence ID" value="KAB5557162.1"/>
    <property type="molecule type" value="Genomic_DNA"/>
</dbReference>
<evidence type="ECO:0000256" key="1">
    <source>
        <dbReference type="ARBA" id="ARBA00002598"/>
    </source>
</evidence>
<keyword evidence="12" id="KW-1185">Reference proteome</keyword>
<comment type="subcellular location">
    <subcellularLocation>
        <location evidence="2">Cell membrane</location>
        <topology evidence="2">Multi-pass membrane protein</topology>
    </subcellularLocation>
</comment>
<keyword evidence="5 10" id="KW-1133">Transmembrane helix</keyword>
<keyword evidence="4 10" id="KW-0812">Transmembrane</keyword>
<comment type="caution">
    <text evidence="11">The sequence shown here is derived from an EMBL/GenBank/DDBJ whole genome shotgun (WGS) entry which is preliminary data.</text>
</comment>
<comment type="similarity">
    <text evidence="7">Belongs to the fluoride channel Fluc/FEX (TC 1.A.43) family.</text>
</comment>
<comment type="catalytic activity">
    <reaction evidence="8">
        <text>fluoride(in) = fluoride(out)</text>
        <dbReference type="Rhea" id="RHEA:76159"/>
        <dbReference type="ChEBI" id="CHEBI:17051"/>
    </reaction>
    <physiologicalReaction direction="left-to-right" evidence="8">
        <dbReference type="Rhea" id="RHEA:76160"/>
    </physiologicalReaction>
</comment>
<dbReference type="Proteomes" id="UP000326939">
    <property type="component" value="Chromosome 5"/>
</dbReference>
<feature type="transmembrane region" description="Helical" evidence="10">
    <location>
        <begin position="248"/>
        <end position="270"/>
    </location>
</feature>
<feature type="transmembrane region" description="Helical" evidence="10">
    <location>
        <begin position="430"/>
        <end position="455"/>
    </location>
</feature>
<feature type="transmembrane region" description="Helical" evidence="10">
    <location>
        <begin position="467"/>
        <end position="489"/>
    </location>
</feature>
<dbReference type="AlphaFoldDB" id="A0A5N5MQ25"/>
<feature type="region of interest" description="Disordered" evidence="9">
    <location>
        <begin position="1"/>
        <end position="23"/>
    </location>
</feature>
<evidence type="ECO:0000256" key="7">
    <source>
        <dbReference type="ARBA" id="ARBA00035120"/>
    </source>
</evidence>
<accession>A0A5N5MQ25</accession>
<feature type="transmembrane region" description="Helical" evidence="10">
    <location>
        <begin position="313"/>
        <end position="335"/>
    </location>
</feature>
<organism evidence="11 12">
    <name type="scientific">Salix brachista</name>
    <dbReference type="NCBI Taxonomy" id="2182728"/>
    <lineage>
        <taxon>Eukaryota</taxon>
        <taxon>Viridiplantae</taxon>
        <taxon>Streptophyta</taxon>
        <taxon>Embryophyta</taxon>
        <taxon>Tracheophyta</taxon>
        <taxon>Spermatophyta</taxon>
        <taxon>Magnoliopsida</taxon>
        <taxon>eudicotyledons</taxon>
        <taxon>Gunneridae</taxon>
        <taxon>Pentapetalae</taxon>
        <taxon>rosids</taxon>
        <taxon>fabids</taxon>
        <taxon>Malpighiales</taxon>
        <taxon>Salicaceae</taxon>
        <taxon>Saliceae</taxon>
        <taxon>Salix</taxon>
    </lineage>
</organism>
<feature type="transmembrane region" description="Helical" evidence="10">
    <location>
        <begin position="282"/>
        <end position="301"/>
    </location>
</feature>
<protein>
    <recommendedName>
        <fullName evidence="13">Fluoride ion transporter CrcB</fullName>
    </recommendedName>
</protein>
<feature type="transmembrane region" description="Helical" evidence="10">
    <location>
        <begin position="501"/>
        <end position="520"/>
    </location>
</feature>
<feature type="transmembrane region" description="Helical" evidence="10">
    <location>
        <begin position="366"/>
        <end position="387"/>
    </location>
</feature>
<evidence type="ECO:0000256" key="10">
    <source>
        <dbReference type="SAM" id="Phobius"/>
    </source>
</evidence>
<evidence type="ECO:0000256" key="6">
    <source>
        <dbReference type="ARBA" id="ARBA00023136"/>
    </source>
</evidence>
<comment type="function">
    <text evidence="1">Fluoride channel required for the rapid expulsion of cytoplasmic fluoride.</text>
</comment>
<feature type="transmembrane region" description="Helical" evidence="10">
    <location>
        <begin position="399"/>
        <end position="418"/>
    </location>
</feature>
<dbReference type="PANTHER" id="PTHR28259:SF1">
    <property type="entry name" value="FLUORIDE EXPORT PROTEIN 1-RELATED"/>
    <property type="match status" value="1"/>
</dbReference>
<evidence type="ECO:0008006" key="13">
    <source>
        <dbReference type="Google" id="ProtNLM"/>
    </source>
</evidence>
<dbReference type="Pfam" id="PF02537">
    <property type="entry name" value="CRCB"/>
    <property type="match status" value="1"/>
</dbReference>
<evidence type="ECO:0000256" key="3">
    <source>
        <dbReference type="ARBA" id="ARBA00022475"/>
    </source>
</evidence>
<dbReference type="GO" id="GO:0005886">
    <property type="term" value="C:plasma membrane"/>
    <property type="evidence" value="ECO:0007669"/>
    <property type="project" value="UniProtKB-SubCell"/>
</dbReference>
<evidence type="ECO:0000256" key="8">
    <source>
        <dbReference type="ARBA" id="ARBA00035585"/>
    </source>
</evidence>
<evidence type="ECO:0000313" key="12">
    <source>
        <dbReference type="Proteomes" id="UP000326939"/>
    </source>
</evidence>
<sequence>MDCGMKESEPNPRESFRQTSSGSSSVRRRSLCLSRNISFHVDVSISFRQTSSGISIILCDSAVLQPPAPRTVTLAQCWICKSWKHVWYCSRNETLQPGVRVMDCGTNESEPNPRESFRQTGSVSSSVRRRSLSLSRNISFHVDDDIESENVSEAGDIGDRALHSKRHSESGSTRLSIDSGLENGMVFPVSDDNFLRSNEMWTHDSTALNTRSPVSPLPEEIVFPISTDAMDKEKALVLPPVLEYISCLVYLAFFGILGVGSFLMGWWGVVFKGDISKVSGHLAIGLTTGYLGSLTTFSGWNQKMLDLSVNGKWVFSFVGFLIGLFLAAYSIKLGVGTAKCFKSLFQRSNRIACLGSWRVDSLNHHLAVMVVMVVMLGLLWAVSGALLKEEYNHDSGEAQLWLGCIVAPLGVWIRWFLARLNGRGLGKAGYLKWVPFGTLIANVSAACIMAALATVKKAVHTKTCDTISTGIQFGFLGCLSTVSTFIAEYNAMEESQRSWRAYVYALITIVVSFGLGTLIYSGPVWSKGYK</sequence>
<dbReference type="GO" id="GO:1903425">
    <property type="term" value="F:fluoride transmembrane transporter activity"/>
    <property type="evidence" value="ECO:0007669"/>
    <property type="project" value="TreeGrafter"/>
</dbReference>
<evidence type="ECO:0000256" key="5">
    <source>
        <dbReference type="ARBA" id="ARBA00022989"/>
    </source>
</evidence>
<gene>
    <name evidence="11" type="ORF">DKX38_008071</name>
</gene>
<reference evidence="12" key="1">
    <citation type="journal article" date="2019" name="Gigascience">
        <title>De novo genome assembly of the endangered Acer yangbiense, a plant species with extremely small populations endemic to Yunnan Province, China.</title>
        <authorList>
            <person name="Yang J."/>
            <person name="Wariss H.M."/>
            <person name="Tao L."/>
            <person name="Zhang R."/>
            <person name="Yun Q."/>
            <person name="Hollingsworth P."/>
            <person name="Dao Z."/>
            <person name="Luo G."/>
            <person name="Guo H."/>
            <person name="Ma Y."/>
            <person name="Sun W."/>
        </authorList>
    </citation>
    <scope>NUCLEOTIDE SEQUENCE [LARGE SCALE GENOMIC DNA]</scope>
    <source>
        <strain evidence="12">cv. br00</strain>
    </source>
</reference>
<keyword evidence="3" id="KW-1003">Cell membrane</keyword>
<evidence type="ECO:0000256" key="9">
    <source>
        <dbReference type="SAM" id="MobiDB-lite"/>
    </source>
</evidence>
<dbReference type="InterPro" id="IPR003691">
    <property type="entry name" value="FluC"/>
</dbReference>
<evidence type="ECO:0000256" key="4">
    <source>
        <dbReference type="ARBA" id="ARBA00022692"/>
    </source>
</evidence>